<dbReference type="EMBL" id="FXAN01000100">
    <property type="protein sequence ID" value="SMG02444.1"/>
    <property type="molecule type" value="Genomic_DNA"/>
</dbReference>
<dbReference type="Proteomes" id="UP000198460">
    <property type="component" value="Unassembled WGS sequence"/>
</dbReference>
<evidence type="ECO:0000313" key="2">
    <source>
        <dbReference type="EMBL" id="SMG02444.1"/>
    </source>
</evidence>
<reference evidence="2 3" key="1">
    <citation type="submission" date="2017-04" db="EMBL/GenBank/DDBJ databases">
        <authorList>
            <person name="Afonso C.L."/>
            <person name="Miller P.J."/>
            <person name="Scott M.A."/>
            <person name="Spackman E."/>
            <person name="Goraichik I."/>
            <person name="Dimitrov K.M."/>
            <person name="Suarez D.L."/>
            <person name="Swayne D.E."/>
        </authorList>
    </citation>
    <scope>NUCLEOTIDE SEQUENCE [LARGE SCALE GENOMIC DNA]</scope>
    <source>
        <strain evidence="2">LMG 28154</strain>
    </source>
</reference>
<evidence type="ECO:0000313" key="3">
    <source>
        <dbReference type="Proteomes" id="UP000198460"/>
    </source>
</evidence>
<accession>A0A238HAR9</accession>
<protein>
    <submittedName>
        <fullName evidence="2">Uncharacterized protein</fullName>
    </submittedName>
</protein>
<dbReference type="AlphaFoldDB" id="A0A238HAR9"/>
<evidence type="ECO:0000256" key="1">
    <source>
        <dbReference type="SAM" id="MobiDB-lite"/>
    </source>
</evidence>
<feature type="region of interest" description="Disordered" evidence="1">
    <location>
        <begin position="1"/>
        <end position="49"/>
    </location>
</feature>
<sequence length="49" mass="5242">MQRAVAAGHRASGQMRASAADGQKTVESTVNRTDEKRASRQAAQPKETT</sequence>
<proteinExistence type="predicted"/>
<name>A0A238HAR9_9BURK</name>
<organism evidence="2 3">
    <name type="scientific">Burkholderia singularis</name>
    <dbReference type="NCBI Taxonomy" id="1503053"/>
    <lineage>
        <taxon>Bacteria</taxon>
        <taxon>Pseudomonadati</taxon>
        <taxon>Pseudomonadota</taxon>
        <taxon>Betaproteobacteria</taxon>
        <taxon>Burkholderiales</taxon>
        <taxon>Burkholderiaceae</taxon>
        <taxon>Burkholderia</taxon>
        <taxon>pseudomallei group</taxon>
    </lineage>
</organism>
<gene>
    <name evidence="2" type="ORF">BSIN_5092</name>
</gene>